<dbReference type="EMBL" id="AAZO01005449">
    <property type="status" value="NOT_ANNOTATED_CDS"/>
    <property type="molecule type" value="Genomic_DNA"/>
</dbReference>
<feature type="transmembrane region" description="Helical" evidence="11">
    <location>
        <begin position="39"/>
        <end position="58"/>
    </location>
</feature>
<dbReference type="VEuPathDB" id="VectorBase:PHUM446390"/>
<evidence type="ECO:0000256" key="3">
    <source>
        <dbReference type="ARBA" id="ARBA00004586"/>
    </source>
</evidence>
<dbReference type="GO" id="GO:0071763">
    <property type="term" value="P:nuclear membrane organization"/>
    <property type="evidence" value="ECO:0007669"/>
    <property type="project" value="TreeGrafter"/>
</dbReference>
<evidence type="ECO:0000256" key="2">
    <source>
        <dbReference type="ARBA" id="ARBA00004259"/>
    </source>
</evidence>
<proteinExistence type="inferred from homology"/>
<evidence type="ECO:0000256" key="1">
    <source>
        <dbReference type="ARBA" id="ARBA00004127"/>
    </source>
</evidence>
<evidence type="ECO:0000313" key="13">
    <source>
        <dbReference type="EnsemblMetazoa" id="PHUM446390-PA"/>
    </source>
</evidence>
<feature type="transmembrane region" description="Helical" evidence="11">
    <location>
        <begin position="372"/>
        <end position="389"/>
    </location>
</feature>
<dbReference type="AlphaFoldDB" id="E0VU71"/>
<dbReference type="InterPro" id="IPR012430">
    <property type="entry name" value="TMEM43_fam"/>
</dbReference>
<reference evidence="12" key="1">
    <citation type="submission" date="2007-04" db="EMBL/GenBank/DDBJ databases">
        <title>Annotation of Pediculus humanus corporis strain USDA.</title>
        <authorList>
            <person name="Kirkness E."/>
            <person name="Hannick L."/>
            <person name="Hass B."/>
            <person name="Bruggner R."/>
            <person name="Lawson D."/>
            <person name="Bidwell S."/>
            <person name="Joardar V."/>
            <person name="Caler E."/>
            <person name="Walenz B."/>
            <person name="Inman J."/>
            <person name="Schobel S."/>
            <person name="Galinsky K."/>
            <person name="Amedeo P."/>
            <person name="Strausberg R."/>
        </authorList>
    </citation>
    <scope>NUCLEOTIDE SEQUENCE</scope>
    <source>
        <strain evidence="12">USDA</strain>
    </source>
</reference>
<dbReference type="CTD" id="8231204"/>
<dbReference type="EnsemblMetazoa" id="PHUM446390-RA">
    <property type="protein sequence ID" value="PHUM446390-PA"/>
    <property type="gene ID" value="PHUM446390"/>
</dbReference>
<dbReference type="EMBL" id="DS235780">
    <property type="protein sequence ID" value="EEB16927.1"/>
    <property type="molecule type" value="Genomic_DNA"/>
</dbReference>
<comment type="similarity">
    <text evidence="4">Belongs to the TMEM43 family.</text>
</comment>
<dbReference type="eggNOG" id="ENOG502QSR2">
    <property type="taxonomic scope" value="Eukaryota"/>
</dbReference>
<dbReference type="GeneID" id="8231204"/>
<dbReference type="OMA" id="NMMALDE"/>
<dbReference type="GO" id="GO:0005789">
    <property type="term" value="C:endoplasmic reticulum membrane"/>
    <property type="evidence" value="ECO:0007669"/>
    <property type="project" value="UniProtKB-SubCell"/>
</dbReference>
<evidence type="ECO:0008006" key="15">
    <source>
        <dbReference type="Google" id="ProtNLM"/>
    </source>
</evidence>
<keyword evidence="6" id="KW-0256">Endoplasmic reticulum</keyword>
<evidence type="ECO:0000313" key="12">
    <source>
        <dbReference type="EMBL" id="EEB16927.1"/>
    </source>
</evidence>
<keyword evidence="14" id="KW-1185">Reference proteome</keyword>
<dbReference type="OrthoDB" id="410725at2759"/>
<keyword evidence="9" id="KW-0539">Nucleus</keyword>
<dbReference type="Pfam" id="PF07787">
    <property type="entry name" value="TMEM43"/>
    <property type="match status" value="1"/>
</dbReference>
<dbReference type="GO" id="GO:0005637">
    <property type="term" value="C:nuclear inner membrane"/>
    <property type="evidence" value="ECO:0007669"/>
    <property type="project" value="TreeGrafter"/>
</dbReference>
<dbReference type="RefSeq" id="XP_002429665.1">
    <property type="nucleotide sequence ID" value="XM_002429620.1"/>
</dbReference>
<dbReference type="InParanoid" id="E0VU71"/>
<sequence length="400" mass="46297">MTREMNRNQSNPLINDSDRPRTNLPYARSSLIQHIKTKWLSTAIGLIGLISSLVLIIGNEAKAVKISKVLENTISSVVTVSPESDIDKSHIGKLIYITGFMSIHEPLTEVDYGISVMAVKLLRQVQMYQWVESEHDTIDGDGNTISSSYNYYKEWQNYLIDSSRFHYSSSHRNPKEFPIKRLTQINDNVKIGKYNLGLELKKKFKDFVAITSDERPERKDIKLHSGMYYHCDNIWEPQIGDVRIQFFYAGHHDQIVTIVARLDDTLTLLPYIYDNKEILFLKIGSYSLEEMFAIAHSHNKFQTWMFRVAGWFLLYLSCMSLGTFLQIILTYSEFLQEILPLTHSSMKMTVSMCLSLLFTALSWVWYRPILGVGMIFVTIPLLFLIKFFSNPGTVQHYNRL</sequence>
<evidence type="ECO:0000256" key="7">
    <source>
        <dbReference type="ARBA" id="ARBA00022989"/>
    </source>
</evidence>
<evidence type="ECO:0000256" key="11">
    <source>
        <dbReference type="SAM" id="Phobius"/>
    </source>
</evidence>
<name>E0VU71_PEDHC</name>
<reference evidence="12" key="2">
    <citation type="submission" date="2007-04" db="EMBL/GenBank/DDBJ databases">
        <title>The genome of the human body louse.</title>
        <authorList>
            <consortium name="The Human Body Louse Genome Consortium"/>
            <person name="Kirkness E."/>
            <person name="Walenz B."/>
            <person name="Hass B."/>
            <person name="Bruggner R."/>
            <person name="Strausberg R."/>
        </authorList>
    </citation>
    <scope>NUCLEOTIDE SEQUENCE</scope>
    <source>
        <strain evidence="12">USDA</strain>
    </source>
</reference>
<dbReference type="GO" id="GO:0006629">
    <property type="term" value="P:lipid metabolic process"/>
    <property type="evidence" value="ECO:0007669"/>
    <property type="project" value="TreeGrafter"/>
</dbReference>
<comment type="subcellular location">
    <subcellularLocation>
        <location evidence="1">Endomembrane system</location>
        <topology evidence="1">Multi-pass membrane protein</topology>
    </subcellularLocation>
    <subcellularLocation>
        <location evidence="3">Endoplasmic reticulum membrane</location>
    </subcellularLocation>
    <subcellularLocation>
        <location evidence="2">Nucleus envelope</location>
    </subcellularLocation>
</comment>
<dbReference type="PANTHER" id="PTHR13416:SF2">
    <property type="entry name" value="TRANSMEMBRANE PROTEIN 43"/>
    <property type="match status" value="1"/>
</dbReference>
<evidence type="ECO:0000256" key="4">
    <source>
        <dbReference type="ARBA" id="ARBA00006627"/>
    </source>
</evidence>
<dbReference type="PANTHER" id="PTHR13416">
    <property type="match status" value="1"/>
</dbReference>
<dbReference type="STRING" id="121224.E0VU71"/>
<keyword evidence="7 11" id="KW-1133">Transmembrane helix</keyword>
<evidence type="ECO:0000256" key="6">
    <source>
        <dbReference type="ARBA" id="ARBA00022824"/>
    </source>
</evidence>
<accession>E0VU71</accession>
<feature type="region of interest" description="Disordered" evidence="10">
    <location>
        <begin position="1"/>
        <end position="21"/>
    </location>
</feature>
<dbReference type="KEGG" id="phu:Phum_PHUM446390"/>
<dbReference type="Proteomes" id="UP000009046">
    <property type="component" value="Unassembled WGS sequence"/>
</dbReference>
<keyword evidence="5 11" id="KW-0812">Transmembrane</keyword>
<evidence type="ECO:0000256" key="8">
    <source>
        <dbReference type="ARBA" id="ARBA00023136"/>
    </source>
</evidence>
<feature type="transmembrane region" description="Helical" evidence="11">
    <location>
        <begin position="304"/>
        <end position="329"/>
    </location>
</feature>
<dbReference type="FunCoup" id="E0VU71">
    <property type="interactions" value="929"/>
</dbReference>
<dbReference type="HOGENOM" id="CLU_042602_1_0_1"/>
<evidence type="ECO:0000256" key="9">
    <source>
        <dbReference type="ARBA" id="ARBA00023242"/>
    </source>
</evidence>
<evidence type="ECO:0000256" key="5">
    <source>
        <dbReference type="ARBA" id="ARBA00022692"/>
    </source>
</evidence>
<protein>
    <recommendedName>
        <fullName evidence="15">Transmembrane protein 43</fullName>
    </recommendedName>
</protein>
<evidence type="ECO:0000313" key="14">
    <source>
        <dbReference type="Proteomes" id="UP000009046"/>
    </source>
</evidence>
<gene>
    <name evidence="13" type="primary">8231204</name>
    <name evidence="12" type="ORF">Phum_PHUM446390</name>
</gene>
<organism>
    <name type="scientific">Pediculus humanus subsp. corporis</name>
    <name type="common">Body louse</name>
    <dbReference type="NCBI Taxonomy" id="121224"/>
    <lineage>
        <taxon>Eukaryota</taxon>
        <taxon>Metazoa</taxon>
        <taxon>Ecdysozoa</taxon>
        <taxon>Arthropoda</taxon>
        <taxon>Hexapoda</taxon>
        <taxon>Insecta</taxon>
        <taxon>Pterygota</taxon>
        <taxon>Neoptera</taxon>
        <taxon>Paraneoptera</taxon>
        <taxon>Psocodea</taxon>
        <taxon>Troctomorpha</taxon>
        <taxon>Phthiraptera</taxon>
        <taxon>Anoplura</taxon>
        <taxon>Pediculidae</taxon>
        <taxon>Pediculus</taxon>
    </lineage>
</organism>
<reference evidence="13" key="3">
    <citation type="submission" date="2020-05" db="UniProtKB">
        <authorList>
            <consortium name="EnsemblMetazoa"/>
        </authorList>
    </citation>
    <scope>IDENTIFICATION</scope>
    <source>
        <strain evidence="13">USDA</strain>
    </source>
</reference>
<keyword evidence="8 11" id="KW-0472">Membrane</keyword>
<evidence type="ECO:0000256" key="10">
    <source>
        <dbReference type="SAM" id="MobiDB-lite"/>
    </source>
</evidence>